<dbReference type="EMBL" id="CP063065">
    <property type="protein sequence ID" value="QOQ79475.1"/>
    <property type="molecule type" value="Genomic_DNA"/>
</dbReference>
<organism evidence="1 2">
    <name type="scientific">Aerococcus urinaeequi</name>
    <dbReference type="NCBI Taxonomy" id="51665"/>
    <lineage>
        <taxon>Bacteria</taxon>
        <taxon>Bacillati</taxon>
        <taxon>Bacillota</taxon>
        <taxon>Bacilli</taxon>
        <taxon>Lactobacillales</taxon>
        <taxon>Aerococcaceae</taxon>
        <taxon>Aerococcus</taxon>
    </lineage>
</organism>
<sequence length="398" mass="45132">MMKMRKQNWLTLIFLVVIAGVSLFVWLGVGTFKPVKVTSVNPEVSRQETQASSLYLTSEDDQNSIHWIPLSRRGDALIPTTNASYGMFSAQVQDAVYKNFSLFDRPNLSNSRLILENDDLQLWQADTLLGDSKAQLNLTLIQKNDEGNWTYTIHSYQLDQADRTGNTLMSIAEDDTTIYLVYAFLQDYDPANYLKTFELNKENGEITEATTMDNASYELYSGSVNGLNQNPKYHLLPIAATNNEDSEDYISPTTYEIINPTNGNKQSMDTSSLVSALEEQSGETNLTPMIIEDKIFVLTNNYVENDYGSYPSQLSIYAYDMESQNFDQVWQSDLEQASDYYIDNGYIFQTIADGKTGQLQRVDITTGETTTVEEYTIEENSPYSFAKITSVEEQQFLQ</sequence>
<dbReference type="SUPFAM" id="SSF63825">
    <property type="entry name" value="YWTD domain"/>
    <property type="match status" value="1"/>
</dbReference>
<dbReference type="AlphaFoldDB" id="A0A7M1KTL4"/>
<dbReference type="Proteomes" id="UP000595091">
    <property type="component" value="Chromosome"/>
</dbReference>
<proteinExistence type="predicted"/>
<evidence type="ECO:0000313" key="1">
    <source>
        <dbReference type="EMBL" id="QOQ79475.1"/>
    </source>
</evidence>
<accession>A0A7M1KTL4</accession>
<reference evidence="1 2" key="1">
    <citation type="submission" date="2020-10" db="EMBL/GenBank/DDBJ databases">
        <title>Plasmid carrying two tetracycline resistance determinant.</title>
        <authorList>
            <person name="Yang Q."/>
        </authorList>
    </citation>
    <scope>NUCLEOTIDE SEQUENCE [LARGE SCALE GENOMIC DNA]</scope>
    <source>
        <strain evidence="1 2">T43</strain>
    </source>
</reference>
<gene>
    <name evidence="1" type="ORF">IMX20_01795</name>
</gene>
<evidence type="ECO:0000313" key="2">
    <source>
        <dbReference type="Proteomes" id="UP000595091"/>
    </source>
</evidence>
<name>A0A7M1KTL4_9LACT</name>
<protein>
    <submittedName>
        <fullName evidence="1">Uncharacterized protein</fullName>
    </submittedName>
</protein>
<dbReference type="RefSeq" id="WP_197558729.1">
    <property type="nucleotide sequence ID" value="NZ_CP063065.1"/>
</dbReference>